<organism evidence="1 2">
    <name type="scientific">Parnassius apollo</name>
    <name type="common">Apollo butterfly</name>
    <name type="synonym">Papilio apollo</name>
    <dbReference type="NCBI Taxonomy" id="110799"/>
    <lineage>
        <taxon>Eukaryota</taxon>
        <taxon>Metazoa</taxon>
        <taxon>Ecdysozoa</taxon>
        <taxon>Arthropoda</taxon>
        <taxon>Hexapoda</taxon>
        <taxon>Insecta</taxon>
        <taxon>Pterygota</taxon>
        <taxon>Neoptera</taxon>
        <taxon>Endopterygota</taxon>
        <taxon>Lepidoptera</taxon>
        <taxon>Glossata</taxon>
        <taxon>Ditrysia</taxon>
        <taxon>Papilionoidea</taxon>
        <taxon>Papilionidae</taxon>
        <taxon>Parnassiinae</taxon>
        <taxon>Parnassini</taxon>
        <taxon>Parnassius</taxon>
        <taxon>Parnassius</taxon>
    </lineage>
</organism>
<name>A0A8S3Y862_PARAO</name>
<dbReference type="OrthoDB" id="5876240at2759"/>
<sequence length="167" mass="19105">MCVLRMLSTKTSVLKTVTVQNRNEPAILKPECIVDYNNGIKSSIDISDSMATYGSALRRCTKWYRKLFIEMLWGTSLVCARFLYNLNTSAKKMTITEFREQVIVDMIDKCSQRVDIAPIPSTSSSKRKAPNVKHYFIDNKVGEKLVRGRCKECYNMYGREGKIINGK</sequence>
<gene>
    <name evidence="1" type="ORF">PAPOLLO_LOCUS27462</name>
</gene>
<evidence type="ECO:0000313" key="1">
    <source>
        <dbReference type="EMBL" id="CAG5058200.1"/>
    </source>
</evidence>
<reference evidence="1" key="1">
    <citation type="submission" date="2021-04" db="EMBL/GenBank/DDBJ databases">
        <authorList>
            <person name="Tunstrom K."/>
        </authorList>
    </citation>
    <scope>NUCLEOTIDE SEQUENCE</scope>
</reference>
<protein>
    <submittedName>
        <fullName evidence="1">(apollo) hypothetical protein</fullName>
    </submittedName>
</protein>
<accession>A0A8S3Y862</accession>
<dbReference type="AlphaFoldDB" id="A0A8S3Y862"/>
<dbReference type="EMBL" id="CAJQZP010001666">
    <property type="protein sequence ID" value="CAG5058200.1"/>
    <property type="molecule type" value="Genomic_DNA"/>
</dbReference>
<dbReference type="Proteomes" id="UP000691718">
    <property type="component" value="Unassembled WGS sequence"/>
</dbReference>
<comment type="caution">
    <text evidence="1">The sequence shown here is derived from an EMBL/GenBank/DDBJ whole genome shotgun (WGS) entry which is preliminary data.</text>
</comment>
<keyword evidence="2" id="KW-1185">Reference proteome</keyword>
<evidence type="ECO:0000313" key="2">
    <source>
        <dbReference type="Proteomes" id="UP000691718"/>
    </source>
</evidence>
<proteinExistence type="predicted"/>